<dbReference type="Pfam" id="PF22600">
    <property type="entry name" value="MTPAP-like_central"/>
    <property type="match status" value="1"/>
</dbReference>
<dbReference type="InterPro" id="IPR054708">
    <property type="entry name" value="MTPAP-like_central"/>
</dbReference>
<sequence length="526" mass="59998">MEAAYPVQVFSMIYSVRSFELLKACIEDILSTIKPGEDDRMKRLRAIQELEDSIYSVGALRGAVVKPFGSFISNLYAKSGDLDVSVDLWSSSRPISKKKKQNALRELMRALQIRGVARCMEFIPNARVPIFQYLSNQFGISCDISINNYPGRIKSRIFYWINTIDERFGDMVLLVKEWAKAQDINDPKNGTLNSYSLCLLVIFYFQTCEPAILPPLKEIYDGNVAEETVFYDEKHVDEVCMANIERFLCQNMRQRNQNSLTRLLASFFHKFLGIRRFSSKVISTYTGRIELIQDNPSWMAKSYSLFVEDPFERPDNAARAVDAEELERIELAFNHTSSRFVDGALEDWDELVSLLCTPAVGSILQGVRANRCTNTLSSRQLYSAANQYDNQRHQQARGSAGSRSRSQLQVYTTGHQTARPDHYHKQPQAYNAEGMTAGQYQNVYRPEAYTAGLQTAVPFQYSDYTRSHAAGSRTVGRYQNQQRREYSPCQHSGTTRYEPAGGRQFHDAPSRNYGHQASSSNTAWQR</sequence>
<dbReference type="STRING" id="4555.A0A368RD46"/>
<dbReference type="SUPFAM" id="SSF81631">
    <property type="entry name" value="PAP/OAS1 substrate-binding domain"/>
    <property type="match status" value="1"/>
</dbReference>
<evidence type="ECO:0000313" key="3">
    <source>
        <dbReference type="EMBL" id="RCV28109.1"/>
    </source>
</evidence>
<dbReference type="AlphaFoldDB" id="A0A368RD46"/>
<dbReference type="EMBL" id="CM003532">
    <property type="protein sequence ID" value="RCV28109.1"/>
    <property type="molecule type" value="Genomic_DNA"/>
</dbReference>
<dbReference type="OrthoDB" id="2274644at2759"/>
<dbReference type="CDD" id="cd05402">
    <property type="entry name" value="NT_PAP_TUTase"/>
    <property type="match status" value="1"/>
</dbReference>
<reference evidence="3" key="2">
    <citation type="submission" date="2015-07" db="EMBL/GenBank/DDBJ databases">
        <authorList>
            <person name="Noorani M."/>
        </authorList>
    </citation>
    <scope>NUCLEOTIDE SEQUENCE</scope>
    <source>
        <strain evidence="3">Yugu1</strain>
    </source>
</reference>
<name>A0A368RD46_SETIT</name>
<protein>
    <recommendedName>
        <fullName evidence="2">Poly(A) RNA polymerase mitochondrial-like central palm domain-containing protein</fullName>
    </recommendedName>
</protein>
<feature type="domain" description="Poly(A) RNA polymerase mitochondrial-like central palm" evidence="2">
    <location>
        <begin position="24"/>
        <end position="159"/>
    </location>
</feature>
<dbReference type="InterPro" id="IPR043519">
    <property type="entry name" value="NT_sf"/>
</dbReference>
<reference evidence="3" key="1">
    <citation type="journal article" date="2012" name="Nat. Biotechnol.">
        <title>Reference genome sequence of the model plant Setaria.</title>
        <authorList>
            <person name="Bennetzen J.L."/>
            <person name="Schmutz J."/>
            <person name="Wang H."/>
            <person name="Percifield R."/>
            <person name="Hawkins J."/>
            <person name="Pontaroli A.C."/>
            <person name="Estep M."/>
            <person name="Feng L."/>
            <person name="Vaughn J.N."/>
            <person name="Grimwood J."/>
            <person name="Jenkins J."/>
            <person name="Barry K."/>
            <person name="Lindquist E."/>
            <person name="Hellsten U."/>
            <person name="Deshpande S."/>
            <person name="Wang X."/>
            <person name="Wu X."/>
            <person name="Mitros T."/>
            <person name="Triplett J."/>
            <person name="Yang X."/>
            <person name="Ye C.Y."/>
            <person name="Mauro-Herrera M."/>
            <person name="Wang L."/>
            <person name="Li P."/>
            <person name="Sharma M."/>
            <person name="Sharma R."/>
            <person name="Ronald P.C."/>
            <person name="Panaud O."/>
            <person name="Kellogg E.A."/>
            <person name="Brutnell T.P."/>
            <person name="Doust A.N."/>
            <person name="Tuskan G.A."/>
            <person name="Rokhsar D."/>
            <person name="Devos K.M."/>
        </authorList>
    </citation>
    <scope>NUCLEOTIDE SEQUENCE [LARGE SCALE GENOMIC DNA]</scope>
    <source>
        <strain evidence="3">Yugu1</strain>
    </source>
</reference>
<organism evidence="3">
    <name type="scientific">Setaria italica</name>
    <name type="common">Foxtail millet</name>
    <name type="synonym">Panicum italicum</name>
    <dbReference type="NCBI Taxonomy" id="4555"/>
    <lineage>
        <taxon>Eukaryota</taxon>
        <taxon>Viridiplantae</taxon>
        <taxon>Streptophyta</taxon>
        <taxon>Embryophyta</taxon>
        <taxon>Tracheophyta</taxon>
        <taxon>Spermatophyta</taxon>
        <taxon>Magnoliopsida</taxon>
        <taxon>Liliopsida</taxon>
        <taxon>Poales</taxon>
        <taxon>Poaceae</taxon>
        <taxon>PACMAD clade</taxon>
        <taxon>Panicoideae</taxon>
        <taxon>Panicodae</taxon>
        <taxon>Paniceae</taxon>
        <taxon>Cenchrinae</taxon>
        <taxon>Setaria</taxon>
    </lineage>
</organism>
<proteinExistence type="predicted"/>
<dbReference type="PANTHER" id="PTHR12271:SF123">
    <property type="entry name" value="PROTEIN HESO1"/>
    <property type="match status" value="1"/>
</dbReference>
<feature type="region of interest" description="Disordered" evidence="1">
    <location>
        <begin position="388"/>
        <end position="422"/>
    </location>
</feature>
<dbReference type="PANTHER" id="PTHR12271">
    <property type="entry name" value="POLY A POLYMERASE CID PAP -RELATED"/>
    <property type="match status" value="1"/>
</dbReference>
<feature type="region of interest" description="Disordered" evidence="1">
    <location>
        <begin position="472"/>
        <end position="526"/>
    </location>
</feature>
<dbReference type="KEGG" id="sita:101770046"/>
<feature type="compositionally biased region" description="Low complexity" evidence="1">
    <location>
        <begin position="396"/>
        <end position="407"/>
    </location>
</feature>
<evidence type="ECO:0000256" key="1">
    <source>
        <dbReference type="SAM" id="MobiDB-lite"/>
    </source>
</evidence>
<dbReference type="Gene3D" id="1.10.1410.10">
    <property type="match status" value="1"/>
</dbReference>
<evidence type="ECO:0000259" key="2">
    <source>
        <dbReference type="Pfam" id="PF22600"/>
    </source>
</evidence>
<gene>
    <name evidence="3" type="ORF">SETIT_5G379800v2</name>
</gene>
<dbReference type="Gene3D" id="3.30.460.10">
    <property type="entry name" value="Beta Polymerase, domain 2"/>
    <property type="match status" value="1"/>
</dbReference>
<feature type="compositionally biased region" description="Polar residues" evidence="1">
    <location>
        <begin position="513"/>
        <end position="526"/>
    </location>
</feature>
<accession>A0A368RD46</accession>
<dbReference type="SUPFAM" id="SSF81301">
    <property type="entry name" value="Nucleotidyltransferase"/>
    <property type="match status" value="1"/>
</dbReference>